<dbReference type="AlphaFoldDB" id="A0A7I4ALC5"/>
<dbReference type="PANTHER" id="PTHR11081">
    <property type="entry name" value="FLAP ENDONUCLEASE FAMILY MEMBER"/>
    <property type="match status" value="1"/>
</dbReference>
<dbReference type="Proteomes" id="UP000006727">
    <property type="component" value="Chromosome 13"/>
</dbReference>
<dbReference type="EnsemblPlants" id="Pp3c13_14640V3.2">
    <property type="protein sequence ID" value="Pp3c13_14640V3.2"/>
    <property type="gene ID" value="Pp3c13_14640"/>
</dbReference>
<dbReference type="EMBL" id="ABEU02000013">
    <property type="status" value="NOT_ANNOTATED_CDS"/>
    <property type="molecule type" value="Genomic_DNA"/>
</dbReference>
<dbReference type="SUPFAM" id="SSF88723">
    <property type="entry name" value="PIN domain-like"/>
    <property type="match status" value="1"/>
</dbReference>
<evidence type="ECO:0000313" key="3">
    <source>
        <dbReference type="EnsemblPlants" id="Pp3c13_14640V3.2"/>
    </source>
</evidence>
<evidence type="ECO:0000259" key="2">
    <source>
        <dbReference type="Pfam" id="PF00867"/>
    </source>
</evidence>
<organism evidence="3 4">
    <name type="scientific">Physcomitrium patens</name>
    <name type="common">Spreading-leaved earth moss</name>
    <name type="synonym">Physcomitrella patens</name>
    <dbReference type="NCBI Taxonomy" id="3218"/>
    <lineage>
        <taxon>Eukaryota</taxon>
        <taxon>Viridiplantae</taxon>
        <taxon>Streptophyta</taxon>
        <taxon>Embryophyta</taxon>
        <taxon>Bryophyta</taxon>
        <taxon>Bryophytina</taxon>
        <taxon>Bryopsida</taxon>
        <taxon>Funariidae</taxon>
        <taxon>Funariales</taxon>
        <taxon>Funariaceae</taxon>
        <taxon>Physcomitrium</taxon>
    </lineage>
</organism>
<reference evidence="3 4" key="1">
    <citation type="journal article" date="2008" name="Science">
        <title>The Physcomitrella genome reveals evolutionary insights into the conquest of land by plants.</title>
        <authorList>
            <person name="Rensing S."/>
            <person name="Lang D."/>
            <person name="Zimmer A."/>
            <person name="Terry A."/>
            <person name="Salamov A."/>
            <person name="Shapiro H."/>
            <person name="Nishiyama T."/>
            <person name="Perroud P.-F."/>
            <person name="Lindquist E."/>
            <person name="Kamisugi Y."/>
            <person name="Tanahashi T."/>
            <person name="Sakakibara K."/>
            <person name="Fujita T."/>
            <person name="Oishi K."/>
            <person name="Shin-I T."/>
            <person name="Kuroki Y."/>
            <person name="Toyoda A."/>
            <person name="Suzuki Y."/>
            <person name="Hashimoto A."/>
            <person name="Yamaguchi K."/>
            <person name="Sugano A."/>
            <person name="Kohara Y."/>
            <person name="Fujiyama A."/>
            <person name="Anterola A."/>
            <person name="Aoki S."/>
            <person name="Ashton N."/>
            <person name="Barbazuk W.B."/>
            <person name="Barker E."/>
            <person name="Bennetzen J."/>
            <person name="Bezanilla M."/>
            <person name="Blankenship R."/>
            <person name="Cho S.H."/>
            <person name="Dutcher S."/>
            <person name="Estelle M."/>
            <person name="Fawcett J.A."/>
            <person name="Gundlach H."/>
            <person name="Hanada K."/>
            <person name="Heyl A."/>
            <person name="Hicks K.A."/>
            <person name="Hugh J."/>
            <person name="Lohr M."/>
            <person name="Mayer K."/>
            <person name="Melkozernov A."/>
            <person name="Murata T."/>
            <person name="Nelson D."/>
            <person name="Pils B."/>
            <person name="Prigge M."/>
            <person name="Reiss B."/>
            <person name="Renner T."/>
            <person name="Rombauts S."/>
            <person name="Rushton P."/>
            <person name="Sanderfoot A."/>
            <person name="Schween G."/>
            <person name="Shiu S.-H."/>
            <person name="Stueber K."/>
            <person name="Theodoulou F.L."/>
            <person name="Tu H."/>
            <person name="Van de Peer Y."/>
            <person name="Verrier P.J."/>
            <person name="Waters E."/>
            <person name="Wood A."/>
            <person name="Yang L."/>
            <person name="Cove D."/>
            <person name="Cuming A."/>
            <person name="Hasebe M."/>
            <person name="Lucas S."/>
            <person name="Mishler D.B."/>
            <person name="Reski R."/>
            <person name="Grigoriev I."/>
            <person name="Quatrano R.S."/>
            <person name="Boore J.L."/>
        </authorList>
    </citation>
    <scope>NUCLEOTIDE SEQUENCE [LARGE SCALE GENOMIC DNA]</scope>
    <source>
        <strain evidence="3 4">cv. Gransden 2004</strain>
    </source>
</reference>
<dbReference type="Pfam" id="PF00867">
    <property type="entry name" value="XPG_I"/>
    <property type="match status" value="1"/>
</dbReference>
<name>A0A7I4ALC5_PHYPA</name>
<evidence type="ECO:0000256" key="1">
    <source>
        <dbReference type="SAM" id="Phobius"/>
    </source>
</evidence>
<reference evidence="3 4" key="2">
    <citation type="journal article" date="2018" name="Plant J.">
        <title>The Physcomitrella patens chromosome-scale assembly reveals moss genome structure and evolution.</title>
        <authorList>
            <person name="Lang D."/>
            <person name="Ullrich K.K."/>
            <person name="Murat F."/>
            <person name="Fuchs J."/>
            <person name="Jenkins J."/>
            <person name="Haas F.B."/>
            <person name="Piednoel M."/>
            <person name="Gundlach H."/>
            <person name="Van Bel M."/>
            <person name="Meyberg R."/>
            <person name="Vives C."/>
            <person name="Morata J."/>
            <person name="Symeonidi A."/>
            <person name="Hiss M."/>
            <person name="Muchero W."/>
            <person name="Kamisugi Y."/>
            <person name="Saleh O."/>
            <person name="Blanc G."/>
            <person name="Decker E.L."/>
            <person name="van Gessel N."/>
            <person name="Grimwood J."/>
            <person name="Hayes R.D."/>
            <person name="Graham S.W."/>
            <person name="Gunter L.E."/>
            <person name="McDaniel S.F."/>
            <person name="Hoernstein S.N.W."/>
            <person name="Larsson A."/>
            <person name="Li F.W."/>
            <person name="Perroud P.F."/>
            <person name="Phillips J."/>
            <person name="Ranjan P."/>
            <person name="Rokshar D.S."/>
            <person name="Rothfels C.J."/>
            <person name="Schneider L."/>
            <person name="Shu S."/>
            <person name="Stevenson D.W."/>
            <person name="Thummler F."/>
            <person name="Tillich M."/>
            <person name="Villarreal Aguilar J.C."/>
            <person name="Widiez T."/>
            <person name="Wong G.K."/>
            <person name="Wymore A."/>
            <person name="Zhang Y."/>
            <person name="Zimmer A.D."/>
            <person name="Quatrano R.S."/>
            <person name="Mayer K.F.X."/>
            <person name="Goodstein D."/>
            <person name="Casacuberta J.M."/>
            <person name="Vandepoele K."/>
            <person name="Reski R."/>
            <person name="Cuming A.C."/>
            <person name="Tuskan G.A."/>
            <person name="Maumus F."/>
            <person name="Salse J."/>
            <person name="Schmutz J."/>
            <person name="Rensing S.A."/>
        </authorList>
    </citation>
    <scope>NUCLEOTIDE SEQUENCE [LARGE SCALE GENOMIC DNA]</scope>
    <source>
        <strain evidence="3 4">cv. Gransden 2004</strain>
    </source>
</reference>
<dbReference type="SUPFAM" id="SSF47807">
    <property type="entry name" value="5' to 3' exonuclease, C-terminal subdomain"/>
    <property type="match status" value="1"/>
</dbReference>
<reference evidence="3" key="3">
    <citation type="submission" date="2020-12" db="UniProtKB">
        <authorList>
            <consortium name="EnsemblPlants"/>
        </authorList>
    </citation>
    <scope>IDENTIFICATION</scope>
</reference>
<dbReference type="Gramene" id="Pp3c13_14640V3.2">
    <property type="protein sequence ID" value="Pp3c13_14640V3.2"/>
    <property type="gene ID" value="Pp3c13_14640"/>
</dbReference>
<evidence type="ECO:0000313" key="4">
    <source>
        <dbReference type="Proteomes" id="UP000006727"/>
    </source>
</evidence>
<sequence length="164" mass="18950">MCQSGEVDVILSSHYDSLLFGCPYLIKDIDMVEGYADVMILQSIYNHFNIDHFQAIDIFILMDTDYNKKISRVGFKTALVKIQSHGKLENTKYYNKKELSINRLRNMQLSLLETTTPLYIILYSPAISLTYLFFVIKRNVSNTASNSSFTEGYKLEKSSKEHHL</sequence>
<accession>A0A7I4ALC5</accession>
<feature type="domain" description="XPG-I" evidence="2">
    <location>
        <begin position="1"/>
        <end position="65"/>
    </location>
</feature>
<dbReference type="Gene3D" id="3.40.50.1010">
    <property type="entry name" value="5'-nuclease"/>
    <property type="match status" value="1"/>
</dbReference>
<protein>
    <recommendedName>
        <fullName evidence="2">XPG-I domain-containing protein</fullName>
    </recommendedName>
</protein>
<proteinExistence type="predicted"/>
<dbReference type="InterPro" id="IPR029060">
    <property type="entry name" value="PIN-like_dom_sf"/>
</dbReference>
<dbReference type="PANTHER" id="PTHR11081:SF65">
    <property type="entry name" value="DNA DAMAGE-INDUCIBLE PROTEIN DIN7-RELATED"/>
    <property type="match status" value="1"/>
</dbReference>
<keyword evidence="1" id="KW-0472">Membrane</keyword>
<keyword evidence="1" id="KW-0812">Transmembrane</keyword>
<dbReference type="InterPro" id="IPR006086">
    <property type="entry name" value="XPG-I_dom"/>
</dbReference>
<dbReference type="GO" id="GO:0004518">
    <property type="term" value="F:nuclease activity"/>
    <property type="evidence" value="ECO:0007669"/>
    <property type="project" value="InterPro"/>
</dbReference>
<dbReference type="Gene3D" id="1.10.150.20">
    <property type="entry name" value="5' to 3' exonuclease, C-terminal subdomain"/>
    <property type="match status" value="1"/>
</dbReference>
<keyword evidence="4" id="KW-1185">Reference proteome</keyword>
<keyword evidence="1" id="KW-1133">Transmembrane helix</keyword>
<dbReference type="InterPro" id="IPR036279">
    <property type="entry name" value="5-3_exonuclease_C_sf"/>
</dbReference>
<feature type="transmembrane region" description="Helical" evidence="1">
    <location>
        <begin position="117"/>
        <end position="136"/>
    </location>
</feature>
<dbReference type="InterPro" id="IPR006084">
    <property type="entry name" value="XPG/Rad2"/>
</dbReference>